<dbReference type="GO" id="GO:0003700">
    <property type="term" value="F:DNA-binding transcription factor activity"/>
    <property type="evidence" value="ECO:0007669"/>
    <property type="project" value="InterPro"/>
</dbReference>
<dbReference type="RefSeq" id="WP_092709367.1">
    <property type="nucleotide sequence ID" value="NZ_FMAG01000002.1"/>
</dbReference>
<evidence type="ECO:0000313" key="7">
    <source>
        <dbReference type="Proteomes" id="UP000199101"/>
    </source>
</evidence>
<keyword evidence="7" id="KW-1185">Reference proteome</keyword>
<dbReference type="Pfam" id="PF03466">
    <property type="entry name" value="LysR_substrate"/>
    <property type="match status" value="1"/>
</dbReference>
<feature type="domain" description="HTH lysR-type" evidence="5">
    <location>
        <begin position="11"/>
        <end position="68"/>
    </location>
</feature>
<evidence type="ECO:0000256" key="4">
    <source>
        <dbReference type="ARBA" id="ARBA00023163"/>
    </source>
</evidence>
<evidence type="ECO:0000256" key="1">
    <source>
        <dbReference type="ARBA" id="ARBA00009437"/>
    </source>
</evidence>
<keyword evidence="4" id="KW-0804">Transcription</keyword>
<dbReference type="InterPro" id="IPR000847">
    <property type="entry name" value="LysR_HTH_N"/>
</dbReference>
<accession>A0A1C3UUB5</accession>
<evidence type="ECO:0000256" key="3">
    <source>
        <dbReference type="ARBA" id="ARBA00023125"/>
    </source>
</evidence>
<reference evidence="7" key="1">
    <citation type="submission" date="2016-08" db="EMBL/GenBank/DDBJ databases">
        <authorList>
            <person name="Varghese N."/>
            <person name="Submissions Spin"/>
        </authorList>
    </citation>
    <scope>NUCLEOTIDE SEQUENCE [LARGE SCALE GENOMIC DNA]</scope>
    <source>
        <strain evidence="7">HAMBI 2975</strain>
    </source>
</reference>
<dbReference type="Gene3D" id="3.40.190.10">
    <property type="entry name" value="Periplasmic binding protein-like II"/>
    <property type="match status" value="2"/>
</dbReference>
<dbReference type="GO" id="GO:0043565">
    <property type="term" value="F:sequence-specific DNA binding"/>
    <property type="evidence" value="ECO:0007669"/>
    <property type="project" value="TreeGrafter"/>
</dbReference>
<dbReference type="PANTHER" id="PTHR30537">
    <property type="entry name" value="HTH-TYPE TRANSCRIPTIONAL REGULATOR"/>
    <property type="match status" value="1"/>
</dbReference>
<sequence length="302" mass="32099">MSGRIPPRRLPPLNALRAFDAVARCGSILKAADELGVVRGAIRQQLNLLEAHFGVPLFDRQNGRLVLTAKGRAFADSVGIAFGILTRASAELSIGGRRSIRLGVPSAFAVWWLMPRVAALQAALQDIDIDIVPMATVEPLAKRAELEAVIMGGEYRPMRDITAIRFMEDEFGPVATPDLADRVGLADGVSALAGAIALASRSAPSLWEDWFAESGHATVRFAGNREFEDLLLAIGAARSGLGVAIAPRTAIGEDIDRGALVAPFGFIRRPAGYSLSIRSSDVKDPALVRLANWLSAAGAEQA</sequence>
<dbReference type="Gene3D" id="1.10.10.10">
    <property type="entry name" value="Winged helix-like DNA-binding domain superfamily/Winged helix DNA-binding domain"/>
    <property type="match status" value="1"/>
</dbReference>
<dbReference type="STRING" id="410764.GA0061103_2655"/>
<evidence type="ECO:0000259" key="5">
    <source>
        <dbReference type="PROSITE" id="PS50931"/>
    </source>
</evidence>
<dbReference type="Pfam" id="PF00126">
    <property type="entry name" value="HTH_1"/>
    <property type="match status" value="1"/>
</dbReference>
<dbReference type="SUPFAM" id="SSF46785">
    <property type="entry name" value="Winged helix' DNA-binding domain"/>
    <property type="match status" value="1"/>
</dbReference>
<dbReference type="Proteomes" id="UP000199101">
    <property type="component" value="Unassembled WGS sequence"/>
</dbReference>
<dbReference type="InterPro" id="IPR005119">
    <property type="entry name" value="LysR_subst-bd"/>
</dbReference>
<protein>
    <submittedName>
        <fullName evidence="6">DNA-binding transcriptional regulator, LysR family</fullName>
    </submittedName>
</protein>
<dbReference type="PANTHER" id="PTHR30537:SF74">
    <property type="entry name" value="HTH-TYPE TRANSCRIPTIONAL REGULATOR TRPI"/>
    <property type="match status" value="1"/>
</dbReference>
<comment type="similarity">
    <text evidence="1">Belongs to the LysR transcriptional regulatory family.</text>
</comment>
<dbReference type="SUPFAM" id="SSF53850">
    <property type="entry name" value="Periplasmic binding protein-like II"/>
    <property type="match status" value="1"/>
</dbReference>
<keyword evidence="2" id="KW-0805">Transcription regulation</keyword>
<keyword evidence="3 6" id="KW-0238">DNA-binding</keyword>
<dbReference type="GO" id="GO:0006351">
    <property type="term" value="P:DNA-templated transcription"/>
    <property type="evidence" value="ECO:0007669"/>
    <property type="project" value="TreeGrafter"/>
</dbReference>
<proteinExistence type="inferred from homology"/>
<dbReference type="OrthoDB" id="9813056at2"/>
<dbReference type="PROSITE" id="PS50931">
    <property type="entry name" value="HTH_LYSR"/>
    <property type="match status" value="1"/>
</dbReference>
<dbReference type="EMBL" id="FMAG01000002">
    <property type="protein sequence ID" value="SCB19039.1"/>
    <property type="molecule type" value="Genomic_DNA"/>
</dbReference>
<organism evidence="6 7">
    <name type="scientific">Rhizobium multihospitium</name>
    <dbReference type="NCBI Taxonomy" id="410764"/>
    <lineage>
        <taxon>Bacteria</taxon>
        <taxon>Pseudomonadati</taxon>
        <taxon>Pseudomonadota</taxon>
        <taxon>Alphaproteobacteria</taxon>
        <taxon>Hyphomicrobiales</taxon>
        <taxon>Rhizobiaceae</taxon>
        <taxon>Rhizobium/Agrobacterium group</taxon>
        <taxon>Rhizobium</taxon>
    </lineage>
</organism>
<name>A0A1C3UUB5_9HYPH</name>
<dbReference type="InterPro" id="IPR058163">
    <property type="entry name" value="LysR-type_TF_proteobact-type"/>
</dbReference>
<evidence type="ECO:0000313" key="6">
    <source>
        <dbReference type="EMBL" id="SCB19039.1"/>
    </source>
</evidence>
<gene>
    <name evidence="6" type="ORF">GA0061103_2655</name>
</gene>
<evidence type="ECO:0000256" key="2">
    <source>
        <dbReference type="ARBA" id="ARBA00023015"/>
    </source>
</evidence>
<dbReference type="InterPro" id="IPR036388">
    <property type="entry name" value="WH-like_DNA-bd_sf"/>
</dbReference>
<dbReference type="AlphaFoldDB" id="A0A1C3UUB5"/>
<dbReference type="InterPro" id="IPR036390">
    <property type="entry name" value="WH_DNA-bd_sf"/>
</dbReference>